<organism evidence="2 3">
    <name type="scientific">Tumebacillus amylolyticus</name>
    <dbReference type="NCBI Taxonomy" id="2801339"/>
    <lineage>
        <taxon>Bacteria</taxon>
        <taxon>Bacillati</taxon>
        <taxon>Bacillota</taxon>
        <taxon>Bacilli</taxon>
        <taxon>Bacillales</taxon>
        <taxon>Alicyclobacillaceae</taxon>
        <taxon>Tumebacillus</taxon>
    </lineage>
</organism>
<gene>
    <name evidence="2" type="ORF">JJB07_17095</name>
</gene>
<dbReference type="SUPFAM" id="SSF52317">
    <property type="entry name" value="Class I glutamine amidotransferase-like"/>
    <property type="match status" value="1"/>
</dbReference>
<dbReference type="PANTHER" id="PTHR43130">
    <property type="entry name" value="ARAC-FAMILY TRANSCRIPTIONAL REGULATOR"/>
    <property type="match status" value="1"/>
</dbReference>
<comment type="caution">
    <text evidence="2">The sequence shown here is derived from an EMBL/GenBank/DDBJ whole genome shotgun (WGS) entry which is preliminary data.</text>
</comment>
<evidence type="ECO:0000313" key="3">
    <source>
        <dbReference type="Proteomes" id="UP000602284"/>
    </source>
</evidence>
<dbReference type="Proteomes" id="UP000602284">
    <property type="component" value="Unassembled WGS sequence"/>
</dbReference>
<dbReference type="RefSeq" id="WP_201637133.1">
    <property type="nucleotide sequence ID" value="NZ_JAEQNB010000005.1"/>
</dbReference>
<protein>
    <submittedName>
        <fullName evidence="2">DJ-1/PfpI family protein</fullName>
    </submittedName>
</protein>
<dbReference type="InterPro" id="IPR029062">
    <property type="entry name" value="Class_I_gatase-like"/>
</dbReference>
<reference evidence="2 3" key="1">
    <citation type="submission" date="2021-01" db="EMBL/GenBank/DDBJ databases">
        <title>Tumebacillus sp. strain ITR2 16S ribosomal RNA gene Genome sequencing and assembly.</title>
        <authorList>
            <person name="Kang M."/>
        </authorList>
    </citation>
    <scope>NUCLEOTIDE SEQUENCE [LARGE SCALE GENOMIC DNA]</scope>
    <source>
        <strain evidence="2 3">ITR2</strain>
    </source>
</reference>
<dbReference type="EMBL" id="JAEQNB010000005">
    <property type="protein sequence ID" value="MBL0388324.1"/>
    <property type="molecule type" value="Genomic_DNA"/>
</dbReference>
<dbReference type="Gene3D" id="3.40.50.880">
    <property type="match status" value="1"/>
</dbReference>
<sequence length="186" mass="20088">MKVVILAFDRFTDIDVFLPWDLLNRVGKYTKGEWQVQIAATTSHITSVAGLTIPTHADLTTLSDADAVLIASGAGLQGLLKESELLEAARNLNSDTQLLASMCSGSLLLASAGHLTGKRATSYYTREKQLRSYGVEFVSEPFVLASPQIATAAGCMASLDLCRWMISSLLTEELAQKVLREVAPNL</sequence>
<feature type="domain" description="DJ-1/PfpI" evidence="1">
    <location>
        <begin position="1"/>
        <end position="165"/>
    </location>
</feature>
<dbReference type="PANTHER" id="PTHR43130:SF2">
    <property type="entry name" value="DJ-1_PFPI DOMAIN-CONTAINING PROTEIN"/>
    <property type="match status" value="1"/>
</dbReference>
<dbReference type="Pfam" id="PF01965">
    <property type="entry name" value="DJ-1_PfpI"/>
    <property type="match status" value="1"/>
</dbReference>
<accession>A0ABS1JEB1</accession>
<name>A0ABS1JEB1_9BACL</name>
<evidence type="ECO:0000313" key="2">
    <source>
        <dbReference type="EMBL" id="MBL0388324.1"/>
    </source>
</evidence>
<evidence type="ECO:0000259" key="1">
    <source>
        <dbReference type="Pfam" id="PF01965"/>
    </source>
</evidence>
<dbReference type="InterPro" id="IPR052158">
    <property type="entry name" value="INH-QAR"/>
</dbReference>
<dbReference type="InterPro" id="IPR002818">
    <property type="entry name" value="DJ-1/PfpI"/>
</dbReference>
<keyword evidence="3" id="KW-1185">Reference proteome</keyword>
<proteinExistence type="predicted"/>